<dbReference type="InterPro" id="IPR029069">
    <property type="entry name" value="HotDog_dom_sf"/>
</dbReference>
<dbReference type="EMBL" id="GL698621">
    <property type="protein sequence ID" value="EFY84500.1"/>
    <property type="molecule type" value="Genomic_DNA"/>
</dbReference>
<dbReference type="OrthoDB" id="506431at2759"/>
<dbReference type="eggNOG" id="ENOG502SCNK">
    <property type="taxonomic scope" value="Eukaryota"/>
</dbReference>
<dbReference type="PANTHER" id="PTHR47260:SF3">
    <property type="entry name" value="THIOESTERASE FAMILY PROTEIN (AFU_ORTHOLOGUE AFUA_7G03960)"/>
    <property type="match status" value="1"/>
</dbReference>
<sequence length="189" mass="20014">MVVLERPAIRPEPLSENARTTFGSASAPAWCLRLLHDANLTPVATPSRQPKASSEDSFIAETLATGDTISAWQSFYKVPQPQPRPSPATTGANSPVAGELVSLLALLGRGVNGHTNVAHGGLVATILDDTMGMVEASAYPQHCPLPHMAGEQAGGRKLWLRGTVEDGEGGLFAEAEGLWIEVQEKEPKL</sequence>
<dbReference type="OMA" id="EYPDCIT"/>
<dbReference type="HOGENOM" id="CLU_052827_4_2_1"/>
<organism evidence="2">
    <name type="scientific">Metarhizium acridum (strain CQMa 102)</name>
    <dbReference type="NCBI Taxonomy" id="655827"/>
    <lineage>
        <taxon>Eukaryota</taxon>
        <taxon>Fungi</taxon>
        <taxon>Dikarya</taxon>
        <taxon>Ascomycota</taxon>
        <taxon>Pezizomycotina</taxon>
        <taxon>Sordariomycetes</taxon>
        <taxon>Hypocreomycetidae</taxon>
        <taxon>Hypocreales</taxon>
        <taxon>Clavicipitaceae</taxon>
        <taxon>Metarhizium</taxon>
    </lineage>
</organism>
<reference evidence="1 2" key="1">
    <citation type="journal article" date="2011" name="PLoS Genet.">
        <title>Genome sequencing and comparative transcriptomics of the model entomopathogenic fungi Metarhizium anisopliae and M. acridum.</title>
        <authorList>
            <person name="Gao Q."/>
            <person name="Jin K."/>
            <person name="Ying S.H."/>
            <person name="Zhang Y."/>
            <person name="Xiao G."/>
            <person name="Shang Y."/>
            <person name="Duan Z."/>
            <person name="Hu X."/>
            <person name="Xie X.Q."/>
            <person name="Zhou G."/>
            <person name="Peng G."/>
            <person name="Luo Z."/>
            <person name="Huang W."/>
            <person name="Wang B."/>
            <person name="Fang W."/>
            <person name="Wang S."/>
            <person name="Zhong Y."/>
            <person name="Ma L.J."/>
            <person name="St Leger R.J."/>
            <person name="Zhao G.P."/>
            <person name="Pei Y."/>
            <person name="Feng M.G."/>
            <person name="Xia Y."/>
            <person name="Wang C."/>
        </authorList>
    </citation>
    <scope>NUCLEOTIDE SEQUENCE [LARGE SCALE GENOMIC DNA]</scope>
    <source>
        <strain evidence="1 2">CQMa 102</strain>
    </source>
</reference>
<keyword evidence="2" id="KW-1185">Reference proteome</keyword>
<gene>
    <name evidence="1" type="ORF">MAC_09445</name>
</gene>
<dbReference type="Gene3D" id="3.10.129.10">
    <property type="entry name" value="Hotdog Thioesterase"/>
    <property type="match status" value="2"/>
</dbReference>
<name>E9EHU7_METAQ</name>
<dbReference type="AlphaFoldDB" id="E9EHU7"/>
<accession>E9EHU7</accession>
<dbReference type="Proteomes" id="UP000002499">
    <property type="component" value="Unassembled WGS sequence"/>
</dbReference>
<dbReference type="SUPFAM" id="SSF54637">
    <property type="entry name" value="Thioesterase/thiol ester dehydrase-isomerase"/>
    <property type="match status" value="1"/>
</dbReference>
<dbReference type="InterPro" id="IPR052061">
    <property type="entry name" value="PTE-AB_protein"/>
</dbReference>
<protein>
    <submittedName>
        <fullName evidence="1">Thioesterase family protein</fullName>
    </submittedName>
</protein>
<proteinExistence type="predicted"/>
<dbReference type="InParanoid" id="E9EHU7"/>
<evidence type="ECO:0000313" key="2">
    <source>
        <dbReference type="Proteomes" id="UP000002499"/>
    </source>
</evidence>
<evidence type="ECO:0000313" key="1">
    <source>
        <dbReference type="EMBL" id="EFY84500.1"/>
    </source>
</evidence>
<dbReference type="PANTHER" id="PTHR47260">
    <property type="entry name" value="UPF0644 PROTEIN PB2B4.06"/>
    <property type="match status" value="1"/>
</dbReference>